<dbReference type="AlphaFoldDB" id="A0AAD9KYZ0"/>
<dbReference type="Proteomes" id="UP001209878">
    <property type="component" value="Unassembled WGS sequence"/>
</dbReference>
<proteinExistence type="predicted"/>
<gene>
    <name evidence="2" type="ORF">NP493_488g01000</name>
</gene>
<organism evidence="2 3">
    <name type="scientific">Ridgeia piscesae</name>
    <name type="common">Tubeworm</name>
    <dbReference type="NCBI Taxonomy" id="27915"/>
    <lineage>
        <taxon>Eukaryota</taxon>
        <taxon>Metazoa</taxon>
        <taxon>Spiralia</taxon>
        <taxon>Lophotrochozoa</taxon>
        <taxon>Annelida</taxon>
        <taxon>Polychaeta</taxon>
        <taxon>Sedentaria</taxon>
        <taxon>Canalipalpata</taxon>
        <taxon>Sabellida</taxon>
        <taxon>Siboglinidae</taxon>
        <taxon>Ridgeia</taxon>
    </lineage>
</organism>
<accession>A0AAD9KYZ0</accession>
<reference evidence="2" key="1">
    <citation type="journal article" date="2023" name="Mol. Biol. Evol.">
        <title>Third-Generation Sequencing Reveals the Adaptive Role of the Epigenome in Three Deep-Sea Polychaetes.</title>
        <authorList>
            <person name="Perez M."/>
            <person name="Aroh O."/>
            <person name="Sun Y."/>
            <person name="Lan Y."/>
            <person name="Juniper S.K."/>
            <person name="Young C.R."/>
            <person name="Angers B."/>
            <person name="Qian P.Y."/>
        </authorList>
    </citation>
    <scope>NUCLEOTIDE SEQUENCE</scope>
    <source>
        <strain evidence="2">R07B-5</strain>
    </source>
</reference>
<feature type="region of interest" description="Disordered" evidence="1">
    <location>
        <begin position="133"/>
        <end position="169"/>
    </location>
</feature>
<evidence type="ECO:0000313" key="3">
    <source>
        <dbReference type="Proteomes" id="UP001209878"/>
    </source>
</evidence>
<dbReference type="GO" id="GO:0061138">
    <property type="term" value="P:morphogenesis of a branching epithelium"/>
    <property type="evidence" value="ECO:0007669"/>
    <property type="project" value="InterPro"/>
</dbReference>
<dbReference type="PANTHER" id="PTHR16064:SF3">
    <property type="entry name" value="BTB_POZ DOMAIN-CONTAINING PROTEIN 7"/>
    <property type="match status" value="1"/>
</dbReference>
<keyword evidence="3" id="KW-1185">Reference proteome</keyword>
<evidence type="ECO:0000313" key="2">
    <source>
        <dbReference type="EMBL" id="KAK2179475.1"/>
    </source>
</evidence>
<protein>
    <submittedName>
        <fullName evidence="2">Uncharacterized protein</fullName>
    </submittedName>
</protein>
<sequence length="228" mass="24890">MSVIPDALYMVEDKEYAASLPPPAHIPSSSSTVDIIAGTIPVPDDETWGAMKRREQELQRSKLSQRALKLTCCDAPAIMHQLRLQVVREFGLPDSTVEILQSDSIAQAASLQHSTTDSRTRYRLSTSCCASRKQYIPDNGDTHRRRKRSSPSTPVSPDHSYGTAEKEPSICSDSVLSDFMPDIAMATSSLNQMGLHDCDGLPPAPFDLELDLGDGNNHSTPGTLVHLT</sequence>
<dbReference type="InterPro" id="IPR042345">
    <property type="entry name" value="Btbd7"/>
</dbReference>
<dbReference type="PANTHER" id="PTHR16064">
    <property type="entry name" value="BTB POZ DOMAIN CONTAINING 7"/>
    <property type="match status" value="1"/>
</dbReference>
<comment type="caution">
    <text evidence="2">The sequence shown here is derived from an EMBL/GenBank/DDBJ whole genome shotgun (WGS) entry which is preliminary data.</text>
</comment>
<dbReference type="EMBL" id="JAODUO010000488">
    <property type="protein sequence ID" value="KAK2179475.1"/>
    <property type="molecule type" value="Genomic_DNA"/>
</dbReference>
<name>A0AAD9KYZ0_RIDPI</name>
<evidence type="ECO:0000256" key="1">
    <source>
        <dbReference type="SAM" id="MobiDB-lite"/>
    </source>
</evidence>